<evidence type="ECO:0000256" key="2">
    <source>
        <dbReference type="ARBA" id="ARBA00006386"/>
    </source>
</evidence>
<keyword evidence="4 7" id="KW-0812">Transmembrane</keyword>
<dbReference type="AlphaFoldDB" id="A0AAW6T3K6"/>
<comment type="similarity">
    <text evidence="2">Belongs to the UPF0718 family.</text>
</comment>
<gene>
    <name evidence="8" type="ORF">P5X88_24710</name>
</gene>
<evidence type="ECO:0000256" key="4">
    <source>
        <dbReference type="ARBA" id="ARBA00022692"/>
    </source>
</evidence>
<evidence type="ECO:0000313" key="8">
    <source>
        <dbReference type="EMBL" id="MDH5164138.1"/>
    </source>
</evidence>
<protein>
    <submittedName>
        <fullName evidence="8">Permease</fullName>
    </submittedName>
</protein>
<feature type="transmembrane region" description="Helical" evidence="7">
    <location>
        <begin position="12"/>
        <end position="29"/>
    </location>
</feature>
<dbReference type="Proteomes" id="UP001159179">
    <property type="component" value="Unassembled WGS sequence"/>
</dbReference>
<sequence length="332" mass="37321">MIFSKIKIWKESIAILLFLLFIFLFLFSPKLKDLLPSQLPDNLFNLNSIFLSIILEATPFILIGVFFSAFIQSFVSEQMIQRVLPKHAILAMFPAACLGLFFPICECAIIPIVRRLIKKGLPQHIGMVFMLTVPILNPIVFLSTYYAFQNNQAILYGRMGVSFIVAITVGLLIYLFFNDKKIVKHSLPINLNPSENQKNHGLKGILNHASVEFFETGKYLIVGALCASFFQTFLDRSLLSSIGSNSETAPIIMMGFSYVLSLCSEADAFVASSFQGTFTTGALIAFLVMGPMLDIKNTIMLFAYFRTKFVLIFILITCLCIYSLSRFIEILL</sequence>
<feature type="transmembrane region" description="Helical" evidence="7">
    <location>
        <begin position="125"/>
        <end position="148"/>
    </location>
</feature>
<evidence type="ECO:0000256" key="1">
    <source>
        <dbReference type="ARBA" id="ARBA00004651"/>
    </source>
</evidence>
<evidence type="ECO:0000256" key="5">
    <source>
        <dbReference type="ARBA" id="ARBA00022989"/>
    </source>
</evidence>
<evidence type="ECO:0000256" key="7">
    <source>
        <dbReference type="SAM" id="Phobius"/>
    </source>
</evidence>
<comment type="subcellular location">
    <subcellularLocation>
        <location evidence="1">Cell membrane</location>
        <topology evidence="1">Multi-pass membrane protein</topology>
    </subcellularLocation>
</comment>
<feature type="transmembrane region" description="Helical" evidence="7">
    <location>
        <begin position="155"/>
        <end position="177"/>
    </location>
</feature>
<evidence type="ECO:0000256" key="6">
    <source>
        <dbReference type="ARBA" id="ARBA00023136"/>
    </source>
</evidence>
<dbReference type="PANTHER" id="PTHR34184">
    <property type="entry name" value="UPF0718 PROTEIN YCGR"/>
    <property type="match status" value="1"/>
</dbReference>
<proteinExistence type="inferred from homology"/>
<feature type="transmembrane region" description="Helical" evidence="7">
    <location>
        <begin position="87"/>
        <end position="113"/>
    </location>
</feature>
<keyword evidence="3" id="KW-1003">Cell membrane</keyword>
<feature type="transmembrane region" description="Helical" evidence="7">
    <location>
        <begin position="277"/>
        <end position="295"/>
    </location>
</feature>
<evidence type="ECO:0000313" key="9">
    <source>
        <dbReference type="Proteomes" id="UP001159179"/>
    </source>
</evidence>
<reference evidence="8" key="1">
    <citation type="submission" date="2023-03" db="EMBL/GenBank/DDBJ databases">
        <title>Bacterial isolates from washroom surfaces on a university campus.</title>
        <authorList>
            <person name="Holman D.B."/>
            <person name="Gzyl K.E."/>
            <person name="Taheri A.E."/>
        </authorList>
    </citation>
    <scope>NUCLEOTIDE SEQUENCE</scope>
    <source>
        <strain evidence="8">RD03</strain>
    </source>
</reference>
<dbReference type="InterPro" id="IPR005524">
    <property type="entry name" value="DUF318"/>
</dbReference>
<feature type="transmembrane region" description="Helical" evidence="7">
    <location>
        <begin position="49"/>
        <end position="75"/>
    </location>
</feature>
<accession>A0AAW6T3K6</accession>
<dbReference type="GO" id="GO:0005886">
    <property type="term" value="C:plasma membrane"/>
    <property type="evidence" value="ECO:0007669"/>
    <property type="project" value="UniProtKB-SubCell"/>
</dbReference>
<comment type="caution">
    <text evidence="8">The sequence shown here is derived from an EMBL/GenBank/DDBJ whole genome shotgun (WGS) entry which is preliminary data.</text>
</comment>
<dbReference type="Pfam" id="PF03773">
    <property type="entry name" value="ArsP_1"/>
    <property type="match status" value="1"/>
</dbReference>
<dbReference type="RefSeq" id="WP_280618808.1">
    <property type="nucleotide sequence ID" value="NZ_JAROYP010000024.1"/>
</dbReference>
<name>A0AAW6T3K6_9BACI</name>
<evidence type="ECO:0000256" key="3">
    <source>
        <dbReference type="ARBA" id="ARBA00022475"/>
    </source>
</evidence>
<organism evidence="8 9">
    <name type="scientific">Heyndrickxia oleronia</name>
    <dbReference type="NCBI Taxonomy" id="38875"/>
    <lineage>
        <taxon>Bacteria</taxon>
        <taxon>Bacillati</taxon>
        <taxon>Bacillota</taxon>
        <taxon>Bacilli</taxon>
        <taxon>Bacillales</taxon>
        <taxon>Bacillaceae</taxon>
        <taxon>Heyndrickxia</taxon>
    </lineage>
</organism>
<dbReference type="InterPro" id="IPR052923">
    <property type="entry name" value="UPF0718"/>
</dbReference>
<dbReference type="EMBL" id="JAROYP010000024">
    <property type="protein sequence ID" value="MDH5164138.1"/>
    <property type="molecule type" value="Genomic_DNA"/>
</dbReference>
<dbReference type="PANTHER" id="PTHR34184:SF4">
    <property type="entry name" value="UPF0718 PROTEIN YCGR"/>
    <property type="match status" value="1"/>
</dbReference>
<feature type="transmembrane region" description="Helical" evidence="7">
    <location>
        <begin position="307"/>
        <end position="328"/>
    </location>
</feature>
<keyword evidence="6 7" id="KW-0472">Membrane</keyword>
<keyword evidence="5 7" id="KW-1133">Transmembrane helix</keyword>